<keyword evidence="5" id="KW-0539">Nucleus</keyword>
<evidence type="ECO:0000256" key="6">
    <source>
        <dbReference type="SAM" id="MobiDB-lite"/>
    </source>
</evidence>
<feature type="compositionally biased region" description="Polar residues" evidence="6">
    <location>
        <begin position="366"/>
        <end position="388"/>
    </location>
</feature>
<feature type="compositionally biased region" description="Basic and acidic residues" evidence="6">
    <location>
        <begin position="115"/>
        <end position="135"/>
    </location>
</feature>
<dbReference type="PRINTS" id="PR00404">
    <property type="entry name" value="MADSDOMAIN"/>
</dbReference>
<dbReference type="InterPro" id="IPR036879">
    <property type="entry name" value="TF_MADSbox_sf"/>
</dbReference>
<accession>A0A9K3D1B9</accession>
<evidence type="ECO:0000259" key="7">
    <source>
        <dbReference type="PROSITE" id="PS50066"/>
    </source>
</evidence>
<name>A0A9K3D1B9_9EUKA</name>
<evidence type="ECO:0000256" key="1">
    <source>
        <dbReference type="ARBA" id="ARBA00004123"/>
    </source>
</evidence>
<feature type="compositionally biased region" description="Basic residues" evidence="6">
    <location>
        <begin position="105"/>
        <end position="114"/>
    </location>
</feature>
<keyword evidence="9" id="KW-1185">Reference proteome</keyword>
<sequence length="398" mass="45428">MGRRKIDICRIDEDRARQVTFNKRRHGMLKKAYELSVLCGCQVGVIIYDWKQNIYAYGTDGVDAVVDRFTHDTDPSRVEDRNDCDWARELGHQYASTHDPLATKARGRKRKQVKREREPVYERPTRKRERERESKSDDEEESFDADRASAKERERERQRERDGGPVPLCKRRPVRQARVDALEKQRVAALRDRQLSDDTREDEWYESVSGKGKGKGKGKGMDLAPIDTGDHVIRAQGTLEEEDIKYIKSMLNELPPLTPRSQDQLIETVRLCRLNNQPLPSIHLDHGHAEGEGEGDAVHGHPYIAKGMAREHSAPDLTSQEARRERGGGVKWPVLGEQGEETWVEEPEGEGEGEGERHKEAGSPVHVSTTAPGLSRDNSMQRLQSTLPTPRYFHLSVY</sequence>
<proteinExistence type="predicted"/>
<comment type="caution">
    <text evidence="8">The sequence shown here is derived from an EMBL/GenBank/DDBJ whole genome shotgun (WGS) entry which is preliminary data.</text>
</comment>
<dbReference type="Gene3D" id="3.40.1810.10">
    <property type="entry name" value="Transcription factor, MADS-box"/>
    <property type="match status" value="1"/>
</dbReference>
<dbReference type="EMBL" id="BDIP01003052">
    <property type="protein sequence ID" value="GIQ87204.1"/>
    <property type="molecule type" value="Genomic_DNA"/>
</dbReference>
<gene>
    <name evidence="8" type="ORF">KIPB_009201</name>
</gene>
<feature type="compositionally biased region" description="Basic and acidic residues" evidence="6">
    <location>
        <begin position="144"/>
        <end position="163"/>
    </location>
</feature>
<comment type="subcellular location">
    <subcellularLocation>
        <location evidence="1">Nucleus</location>
    </subcellularLocation>
</comment>
<protein>
    <recommendedName>
        <fullName evidence="7">MADS-box domain-containing protein</fullName>
    </recommendedName>
</protein>
<dbReference type="PANTHER" id="PTHR11945:SF534">
    <property type="entry name" value="MYOCYTE-SPECIFIC ENHANCER FACTOR 2"/>
    <property type="match status" value="1"/>
</dbReference>
<feature type="region of interest" description="Disordered" evidence="6">
    <location>
        <begin position="201"/>
        <end position="225"/>
    </location>
</feature>
<feature type="region of interest" description="Disordered" evidence="6">
    <location>
        <begin position="95"/>
        <end position="174"/>
    </location>
</feature>
<keyword evidence="2" id="KW-0805">Transcription regulation</keyword>
<feature type="region of interest" description="Disordered" evidence="6">
    <location>
        <begin position="311"/>
        <end position="389"/>
    </location>
</feature>
<dbReference type="GO" id="GO:0000981">
    <property type="term" value="F:DNA-binding transcription factor activity, RNA polymerase II-specific"/>
    <property type="evidence" value="ECO:0007669"/>
    <property type="project" value="TreeGrafter"/>
</dbReference>
<keyword evidence="3" id="KW-0238">DNA-binding</keyword>
<evidence type="ECO:0000256" key="5">
    <source>
        <dbReference type="ARBA" id="ARBA00023242"/>
    </source>
</evidence>
<dbReference type="AlphaFoldDB" id="A0A9K3D1B9"/>
<dbReference type="SUPFAM" id="SSF55455">
    <property type="entry name" value="SRF-like"/>
    <property type="match status" value="1"/>
</dbReference>
<dbReference type="GO" id="GO:0000978">
    <property type="term" value="F:RNA polymerase II cis-regulatory region sequence-specific DNA binding"/>
    <property type="evidence" value="ECO:0007669"/>
    <property type="project" value="TreeGrafter"/>
</dbReference>
<dbReference type="PROSITE" id="PS50066">
    <property type="entry name" value="MADS_BOX_2"/>
    <property type="match status" value="1"/>
</dbReference>
<dbReference type="GO" id="GO:0045893">
    <property type="term" value="P:positive regulation of DNA-templated transcription"/>
    <property type="evidence" value="ECO:0007669"/>
    <property type="project" value="UniProtKB-ARBA"/>
</dbReference>
<dbReference type="OrthoDB" id="1898716at2759"/>
<evidence type="ECO:0000313" key="8">
    <source>
        <dbReference type="EMBL" id="GIQ87204.1"/>
    </source>
</evidence>
<dbReference type="PANTHER" id="PTHR11945">
    <property type="entry name" value="MADS BOX PROTEIN"/>
    <property type="match status" value="1"/>
</dbReference>
<reference evidence="8 9" key="1">
    <citation type="journal article" date="2018" name="PLoS ONE">
        <title>The draft genome of Kipferlia bialata reveals reductive genome evolution in fornicate parasites.</title>
        <authorList>
            <person name="Tanifuji G."/>
            <person name="Takabayashi S."/>
            <person name="Kume K."/>
            <person name="Takagi M."/>
            <person name="Nakayama T."/>
            <person name="Kamikawa R."/>
            <person name="Inagaki Y."/>
            <person name="Hashimoto T."/>
        </authorList>
    </citation>
    <scope>NUCLEOTIDE SEQUENCE [LARGE SCALE GENOMIC DNA]</scope>
    <source>
        <strain evidence="8">NY0173</strain>
    </source>
</reference>
<evidence type="ECO:0000313" key="9">
    <source>
        <dbReference type="Proteomes" id="UP000265618"/>
    </source>
</evidence>
<evidence type="ECO:0000256" key="2">
    <source>
        <dbReference type="ARBA" id="ARBA00023015"/>
    </source>
</evidence>
<dbReference type="Proteomes" id="UP000265618">
    <property type="component" value="Unassembled WGS sequence"/>
</dbReference>
<feature type="compositionally biased region" description="Acidic residues" evidence="6">
    <location>
        <begin position="338"/>
        <end position="353"/>
    </location>
</feature>
<evidence type="ECO:0000256" key="4">
    <source>
        <dbReference type="ARBA" id="ARBA00023163"/>
    </source>
</evidence>
<dbReference type="GO" id="GO:0046983">
    <property type="term" value="F:protein dimerization activity"/>
    <property type="evidence" value="ECO:0007669"/>
    <property type="project" value="InterPro"/>
</dbReference>
<dbReference type="SMART" id="SM00432">
    <property type="entry name" value="MADS"/>
    <property type="match status" value="1"/>
</dbReference>
<dbReference type="InterPro" id="IPR002100">
    <property type="entry name" value="TF_MADSbox"/>
</dbReference>
<keyword evidence="4" id="KW-0804">Transcription</keyword>
<dbReference type="Pfam" id="PF00319">
    <property type="entry name" value="SRF-TF"/>
    <property type="match status" value="1"/>
</dbReference>
<evidence type="ECO:0000256" key="3">
    <source>
        <dbReference type="ARBA" id="ARBA00023125"/>
    </source>
</evidence>
<organism evidence="8 9">
    <name type="scientific">Kipferlia bialata</name>
    <dbReference type="NCBI Taxonomy" id="797122"/>
    <lineage>
        <taxon>Eukaryota</taxon>
        <taxon>Metamonada</taxon>
        <taxon>Carpediemonas-like organisms</taxon>
        <taxon>Kipferlia</taxon>
    </lineage>
</organism>
<feature type="domain" description="MADS-box" evidence="7">
    <location>
        <begin position="1"/>
        <end position="61"/>
    </location>
</feature>
<dbReference type="GO" id="GO:0005634">
    <property type="term" value="C:nucleus"/>
    <property type="evidence" value="ECO:0007669"/>
    <property type="project" value="UniProtKB-SubCell"/>
</dbReference>